<evidence type="ECO:0000256" key="1">
    <source>
        <dbReference type="SAM" id="MobiDB-lite"/>
    </source>
</evidence>
<sequence>MPSTGDYRLILCTCSLCKQVNTEGLLQPAYRKRAHQFQETYSRSAIAIRGRRAVPVQRAINRRGNRGRIGYVQPPRVTVDSVGDRILRSRGRGGVPTQPFKRSCQTSPPSPHRYSVVDQDIVHANSPALTHELCDFPTPSGSGNHLSAAIDSVANEDNFDDTRGERRDMDQDLEKLKCFSDMLQYRRWNVHYPPLRELISSMCWCSEGNGFPWRSRRQHSARLVGSNAVTVKILHWHDKFYVDNKSR</sequence>
<dbReference type="AlphaFoldDB" id="A0A1C7LW45"/>
<comment type="caution">
    <text evidence="2">The sequence shown here is derived from an EMBL/GenBank/DDBJ whole genome shotgun (WGS) entry which is preliminary data.</text>
</comment>
<evidence type="ECO:0000313" key="2">
    <source>
        <dbReference type="EMBL" id="OBZ68920.1"/>
    </source>
</evidence>
<protein>
    <submittedName>
        <fullName evidence="2">Uncharacterized protein</fullName>
    </submittedName>
</protein>
<organism evidence="2 3">
    <name type="scientific">Grifola frondosa</name>
    <name type="common">Maitake</name>
    <name type="synonym">Polyporus frondosus</name>
    <dbReference type="NCBI Taxonomy" id="5627"/>
    <lineage>
        <taxon>Eukaryota</taxon>
        <taxon>Fungi</taxon>
        <taxon>Dikarya</taxon>
        <taxon>Basidiomycota</taxon>
        <taxon>Agaricomycotina</taxon>
        <taxon>Agaricomycetes</taxon>
        <taxon>Polyporales</taxon>
        <taxon>Grifolaceae</taxon>
        <taxon>Grifola</taxon>
    </lineage>
</organism>
<feature type="region of interest" description="Disordered" evidence="1">
    <location>
        <begin position="89"/>
        <end position="111"/>
    </location>
</feature>
<name>A0A1C7LW45_GRIFR</name>
<accession>A0A1C7LW45</accession>
<evidence type="ECO:0000313" key="3">
    <source>
        <dbReference type="Proteomes" id="UP000092993"/>
    </source>
</evidence>
<reference evidence="2 3" key="1">
    <citation type="submission" date="2016-03" db="EMBL/GenBank/DDBJ databases">
        <title>Whole genome sequencing of Grifola frondosa 9006-11.</title>
        <authorList>
            <person name="Min B."/>
            <person name="Park H."/>
            <person name="Kim J.-G."/>
            <person name="Cho H."/>
            <person name="Oh Y.-L."/>
            <person name="Kong W.-S."/>
            <person name="Choi I.-G."/>
        </authorList>
    </citation>
    <scope>NUCLEOTIDE SEQUENCE [LARGE SCALE GENOMIC DNA]</scope>
    <source>
        <strain evidence="2 3">9006-11</strain>
    </source>
</reference>
<gene>
    <name evidence="2" type="ORF">A0H81_11122</name>
</gene>
<dbReference type="EMBL" id="LUGG01000019">
    <property type="protein sequence ID" value="OBZ68920.1"/>
    <property type="molecule type" value="Genomic_DNA"/>
</dbReference>
<keyword evidence="3" id="KW-1185">Reference proteome</keyword>
<dbReference type="Proteomes" id="UP000092993">
    <property type="component" value="Unassembled WGS sequence"/>
</dbReference>
<proteinExistence type="predicted"/>